<dbReference type="InterPro" id="IPR007797">
    <property type="entry name" value="AF4/FMR2"/>
</dbReference>
<feature type="compositionally biased region" description="Polar residues" evidence="5">
    <location>
        <begin position="1073"/>
        <end position="1084"/>
    </location>
</feature>
<feature type="compositionally biased region" description="Polar residues" evidence="5">
    <location>
        <begin position="139"/>
        <end position="167"/>
    </location>
</feature>
<evidence type="ECO:0000256" key="2">
    <source>
        <dbReference type="ARBA" id="ARBA00007354"/>
    </source>
</evidence>
<feature type="compositionally biased region" description="Polar residues" evidence="5">
    <location>
        <begin position="96"/>
        <end position="109"/>
    </location>
</feature>
<feature type="compositionally biased region" description="Pro residues" evidence="5">
    <location>
        <begin position="401"/>
        <end position="417"/>
    </location>
</feature>
<feature type="region of interest" description="Disordered" evidence="5">
    <location>
        <begin position="1073"/>
        <end position="1121"/>
    </location>
</feature>
<feature type="compositionally biased region" description="Low complexity" evidence="5">
    <location>
        <begin position="1099"/>
        <end position="1121"/>
    </location>
</feature>
<dbReference type="Gene3D" id="6.10.250.2670">
    <property type="match status" value="1"/>
</dbReference>
<feature type="region of interest" description="Disordered" evidence="5">
    <location>
        <begin position="76"/>
        <end position="286"/>
    </location>
</feature>
<reference evidence="7" key="1">
    <citation type="submission" date="2025-08" db="UniProtKB">
        <authorList>
            <consortium name="Ensembl"/>
        </authorList>
    </citation>
    <scope>IDENTIFICATION</scope>
</reference>
<evidence type="ECO:0000259" key="6">
    <source>
        <dbReference type="Pfam" id="PF18876"/>
    </source>
</evidence>
<proteinExistence type="inferred from homology"/>
<feature type="domain" description="AF4/FMR2 C-terminal homology" evidence="6">
    <location>
        <begin position="939"/>
        <end position="1204"/>
    </location>
</feature>
<feature type="compositionally biased region" description="Acidic residues" evidence="5">
    <location>
        <begin position="455"/>
        <end position="464"/>
    </location>
</feature>
<feature type="compositionally biased region" description="Polar residues" evidence="5">
    <location>
        <begin position="830"/>
        <end position="847"/>
    </location>
</feature>
<evidence type="ECO:0000256" key="4">
    <source>
        <dbReference type="ARBA" id="ARBA00023242"/>
    </source>
</evidence>
<keyword evidence="4" id="KW-0539">Nucleus</keyword>
<feature type="compositionally biased region" description="Low complexity" evidence="5">
    <location>
        <begin position="425"/>
        <end position="447"/>
    </location>
</feature>
<evidence type="ECO:0000313" key="7">
    <source>
        <dbReference type="Ensembl" id="ENSSLDP00000008603.1"/>
    </source>
</evidence>
<evidence type="ECO:0000256" key="1">
    <source>
        <dbReference type="ARBA" id="ARBA00004123"/>
    </source>
</evidence>
<dbReference type="Pfam" id="PF05110">
    <property type="entry name" value="AF-4"/>
    <property type="match status" value="2"/>
</dbReference>
<dbReference type="Ensembl" id="ENSSLDT00000008884.1">
    <property type="protein sequence ID" value="ENSSLDP00000008603.1"/>
    <property type="gene ID" value="ENSSLDG00000006836.1"/>
</dbReference>
<feature type="compositionally biased region" description="Polar residues" evidence="5">
    <location>
        <begin position="565"/>
        <end position="576"/>
    </location>
</feature>
<feature type="compositionally biased region" description="Basic and acidic residues" evidence="5">
    <location>
        <begin position="213"/>
        <end position="239"/>
    </location>
</feature>
<dbReference type="Pfam" id="PF18876">
    <property type="entry name" value="AFF4_CHD"/>
    <property type="match status" value="1"/>
</dbReference>
<feature type="compositionally biased region" description="Basic and acidic residues" evidence="5">
    <location>
        <begin position="179"/>
        <end position="193"/>
    </location>
</feature>
<feature type="compositionally biased region" description="Polar residues" evidence="5">
    <location>
        <begin position="687"/>
        <end position="698"/>
    </location>
</feature>
<feature type="compositionally biased region" description="Basic residues" evidence="5">
    <location>
        <begin position="628"/>
        <end position="639"/>
    </location>
</feature>
<dbReference type="PANTHER" id="PTHR10528">
    <property type="entry name" value="AF4/FMR2 FAMILY MEMBER"/>
    <property type="match status" value="1"/>
</dbReference>
<dbReference type="Pfam" id="PF18875">
    <property type="entry name" value="AF4_int"/>
    <property type="match status" value="1"/>
</dbReference>
<feature type="region of interest" description="Disordered" evidence="5">
    <location>
        <begin position="686"/>
        <end position="928"/>
    </location>
</feature>
<keyword evidence="8" id="KW-1185">Reference proteome</keyword>
<feature type="region of interest" description="Disordered" evidence="5">
    <location>
        <begin position="35"/>
        <end position="62"/>
    </location>
</feature>
<dbReference type="PANTHER" id="PTHR10528:SF6">
    <property type="entry name" value="AF4_FMR2 FAMILY MEMBER 1"/>
    <property type="match status" value="1"/>
</dbReference>
<feature type="compositionally biased region" description="Basic and acidic residues" evidence="5">
    <location>
        <begin position="640"/>
        <end position="660"/>
    </location>
</feature>
<reference evidence="7" key="2">
    <citation type="submission" date="2025-09" db="UniProtKB">
        <authorList>
            <consortium name="Ensembl"/>
        </authorList>
    </citation>
    <scope>IDENTIFICATION</scope>
</reference>
<organism evidence="7 8">
    <name type="scientific">Seriola lalandi dorsalis</name>
    <dbReference type="NCBI Taxonomy" id="1841481"/>
    <lineage>
        <taxon>Eukaryota</taxon>
        <taxon>Metazoa</taxon>
        <taxon>Chordata</taxon>
        <taxon>Craniata</taxon>
        <taxon>Vertebrata</taxon>
        <taxon>Euteleostomi</taxon>
        <taxon>Actinopterygii</taxon>
        <taxon>Neopterygii</taxon>
        <taxon>Teleostei</taxon>
        <taxon>Neoteleostei</taxon>
        <taxon>Acanthomorphata</taxon>
        <taxon>Carangaria</taxon>
        <taxon>Carangiformes</taxon>
        <taxon>Carangidae</taxon>
        <taxon>Seriola</taxon>
    </lineage>
</organism>
<feature type="compositionally biased region" description="Polar residues" evidence="5">
    <location>
        <begin position="262"/>
        <end position="286"/>
    </location>
</feature>
<feature type="compositionally biased region" description="Basic and acidic residues" evidence="5">
    <location>
        <begin position="592"/>
        <end position="627"/>
    </location>
</feature>
<accession>A0A3B4X7J9</accession>
<feature type="compositionally biased region" description="Polar residues" evidence="5">
    <location>
        <begin position="492"/>
        <end position="526"/>
    </location>
</feature>
<feature type="compositionally biased region" description="Basic and acidic residues" evidence="5">
    <location>
        <begin position="888"/>
        <end position="899"/>
    </location>
</feature>
<evidence type="ECO:0000313" key="8">
    <source>
        <dbReference type="Proteomes" id="UP000261360"/>
    </source>
</evidence>
<feature type="compositionally biased region" description="Basic and acidic residues" evidence="5">
    <location>
        <begin position="908"/>
        <end position="919"/>
    </location>
</feature>
<dbReference type="InterPro" id="IPR043639">
    <property type="entry name" value="AF4_int"/>
</dbReference>
<feature type="compositionally biased region" description="Basic residues" evidence="5">
    <location>
        <begin position="729"/>
        <end position="741"/>
    </location>
</feature>
<keyword evidence="3" id="KW-0597">Phosphoprotein</keyword>
<sequence length="1206" mass="132754">MTANFGCCERRTMASQPSVYNEERNRLRLQAWEQRNQETSQAKELNPENVPLFGEPYKTNKGDELSNRIQKMLGSYEDVNSPYPHASEPLPIPTYVTFSQSDQGQPNTDKSTKAPFHHQVHYMSTQNQKCPSSSSYSSQPTRTSAASSPNQHGHSSTFSKASSNHSQGGHPGHPAHQQKKSEAFSDLRERVSLDQEMSVQSPDAKPLPFLHSSNHDNTDTDTKDTFDRHQLQESSDHPSESSSTMDVSTLNIKQSPKDASLPQATKTNALPSQTFPPLLSSKQPSVVMTQKPTAYVRPMDGQDQVVSESPELKPSPEPYVPLPELISKSNPGKMKILPQFLETRTNEVQCVEDILREMTHSWPPLLTAIHTPCTDEPSKSPFSAKEAEHVSSCPGQKSYDPSPPLPLPPPPPAPPTDPSQLNQQSSSTSFEAAHSSGVESASSSDSESSSRSESDSESATEEPPEPPASSSVKTEPETLAVSHGDWQLGNWIRSNQQNASAESQGGTHVSGSPTHKQFLPTQSSKHSSVEVVDPTRESKPQLSSHQKQLGNNLAKPQQCRESHQENCYQQSSQKSPSADFRKLSCNTHSSKPAKESRPDHSEAAVSVKCEEVVATRDKDSSFTDRPKVKTKTRHCKKSKVSSDSKQDDKRTKHTSLDKRKTGSQPEVALVLYGHCPTCGVRYPNPCSCPTQSPAQPEQLSPVPPVRISCSKPKAESTCQKGAKKPDKTSHKHSEKTRHSAKGSRDLHRPPRSLLVKIELSLLSRVPQTSGKPQDIPSNAKRPALVIEQEGGGSDASTTHKHRKTSKKSIPPNDEVDNKTLPRKKQRLENKNTLSAHDSIKLESSSNPAEDRERKKAKKNPVSLQQPATPKDSVKDSKLHKRCSVETQESSKEAGKSKEACKHKKRSVKHTEHPHSEKQKSSKSSLAVPSFSQSNKEVLINRRLLSFEDRKYPVKHYIKEAKRLKHKADAESDKLSKAFNYLDAAMFFVESGIAMEKDPQVSMSSYTMFAETVELLKFVLKLKNSVDPSAPPSEKDFLALCLKCQSLLQMAMFRHKHKTALKYSKTLTEHFSNSAQASHDPSFCTSKVAGTPSPMPDMPSPANTSTSSGPGSNHSSSGSVAGPVGSTVAVPQAIEQVAFNYVNITTLFLSAHDIWEQAEVLAHKGSGMLTELDTLMGPLSLTSTMSSMVRYTRQGVYWLRLDSQKVK</sequence>
<dbReference type="GeneTree" id="ENSGT00950000182974"/>
<dbReference type="STRING" id="1841481.ENSSLDP00000008603"/>
<feature type="region of interest" description="Disordered" evidence="5">
    <location>
        <begin position="368"/>
        <end position="666"/>
    </location>
</feature>
<comment type="subcellular location">
    <subcellularLocation>
        <location evidence="1">Nucleus</location>
    </subcellularLocation>
</comment>
<dbReference type="InterPro" id="IPR043640">
    <property type="entry name" value="AF4/FMR2_CHD"/>
</dbReference>
<dbReference type="GO" id="GO:0032783">
    <property type="term" value="C:super elongation complex"/>
    <property type="evidence" value="ECO:0007669"/>
    <property type="project" value="TreeGrafter"/>
</dbReference>
<feature type="compositionally biased region" description="Polar residues" evidence="5">
    <location>
        <begin position="122"/>
        <end position="131"/>
    </location>
</feature>
<dbReference type="Proteomes" id="UP000261360">
    <property type="component" value="Unplaced"/>
</dbReference>
<evidence type="ECO:0000256" key="3">
    <source>
        <dbReference type="ARBA" id="ARBA00022553"/>
    </source>
</evidence>
<evidence type="ECO:0000256" key="5">
    <source>
        <dbReference type="SAM" id="MobiDB-lite"/>
    </source>
</evidence>
<name>A0A3B4X7J9_SERLL</name>
<dbReference type="AlphaFoldDB" id="A0A3B4X7J9"/>
<protein>
    <submittedName>
        <fullName evidence="7">AF4/FMR2 family member 1-like</fullName>
    </submittedName>
</protein>
<feature type="region of interest" description="Disordered" evidence="5">
    <location>
        <begin position="298"/>
        <end position="331"/>
    </location>
</feature>
<comment type="similarity">
    <text evidence="2">Belongs to the AF4 family.</text>
</comment>
<feature type="compositionally biased region" description="Polar residues" evidence="5">
    <location>
        <begin position="244"/>
        <end position="254"/>
    </location>
</feature>
<dbReference type="GO" id="GO:0010468">
    <property type="term" value="P:regulation of gene expression"/>
    <property type="evidence" value="ECO:0007669"/>
    <property type="project" value="InterPro"/>
</dbReference>
<feature type="compositionally biased region" description="Polar residues" evidence="5">
    <location>
        <begin position="540"/>
        <end position="555"/>
    </location>
</feature>